<feature type="compositionally biased region" description="Acidic residues" evidence="2">
    <location>
        <begin position="133"/>
        <end position="143"/>
    </location>
</feature>
<protein>
    <submittedName>
        <fullName evidence="3">Uncharacterized protein</fullName>
    </submittedName>
</protein>
<feature type="compositionally biased region" description="Basic and acidic residues" evidence="2">
    <location>
        <begin position="293"/>
        <end position="320"/>
    </location>
</feature>
<organism evidence="3 4">
    <name type="scientific">Cymbomonas tetramitiformis</name>
    <dbReference type="NCBI Taxonomy" id="36881"/>
    <lineage>
        <taxon>Eukaryota</taxon>
        <taxon>Viridiplantae</taxon>
        <taxon>Chlorophyta</taxon>
        <taxon>Pyramimonadophyceae</taxon>
        <taxon>Pyramimonadales</taxon>
        <taxon>Pyramimonadaceae</taxon>
        <taxon>Cymbomonas</taxon>
    </lineage>
</organism>
<sequence length="586" mass="64982">MPRTPLGSRARVVHSSDVSFDNVQLLCESKSGHWEKCDSPRREQGYGSHQGQRNDLAAPSARDAGESSKEDPEVADTPASPVSRSLPEVVDAANDAAESPAPSIPREEAWALRWLPGLSWLVGTRDEAHEGALDEDQSSDSDGSEVSWAPIYTDDELEDVIYSDVKEFRDSDNGCDNDVAEGSENRVVENAYKLGCEEHRQSQERDAELCTADADSISPAVSNPTMCHGRLKPDRDTIVDEASKADLQPSALTIFPAYQPASPGSEDLVPPLKPKKSVCFAPTPPLTPIVASPDKRDDKEGREREEKEEEEPRNALHDRLFGQPSSVSTMPAQVQGLTPTSPLNEELQNFQEMLEKASKDGEQELLDEGVYESRVLTNSESDCAPRDAVVMNMNGLFDLADERGDPEASAPLPSTQAVEPQANGLQNCEDSWDFVPPAEAFVWNPSRRTRQGQDEGNTLPRRNTYAIHPFRDVAYKSRNEPNVIGRAAILHLQSVVKAAMVSSEVQEQATIQLEQLLQERSMLQAQMTGLERERDFLRQQVQMLTSRTEELSLKADESEEKLKEYAISYKKLELKADKYRSAYDQS</sequence>
<keyword evidence="4" id="KW-1185">Reference proteome</keyword>
<dbReference type="AlphaFoldDB" id="A0AAE0F0M8"/>
<dbReference type="Proteomes" id="UP001190700">
    <property type="component" value="Unassembled WGS sequence"/>
</dbReference>
<evidence type="ECO:0000256" key="2">
    <source>
        <dbReference type="SAM" id="MobiDB-lite"/>
    </source>
</evidence>
<feature type="coiled-coil region" evidence="1">
    <location>
        <begin position="506"/>
        <end position="582"/>
    </location>
</feature>
<name>A0AAE0F0M8_9CHLO</name>
<feature type="compositionally biased region" description="Basic and acidic residues" evidence="2">
    <location>
        <begin position="63"/>
        <end position="72"/>
    </location>
</feature>
<comment type="caution">
    <text evidence="3">The sequence shown here is derived from an EMBL/GenBank/DDBJ whole genome shotgun (WGS) entry which is preliminary data.</text>
</comment>
<feature type="region of interest" description="Disordered" evidence="2">
    <location>
        <begin position="31"/>
        <end position="107"/>
    </location>
</feature>
<reference evidence="3 4" key="1">
    <citation type="journal article" date="2015" name="Genome Biol. Evol.">
        <title>Comparative Genomics of a Bacterivorous Green Alga Reveals Evolutionary Causalities and Consequences of Phago-Mixotrophic Mode of Nutrition.</title>
        <authorList>
            <person name="Burns J.A."/>
            <person name="Paasch A."/>
            <person name="Narechania A."/>
            <person name="Kim E."/>
        </authorList>
    </citation>
    <scope>NUCLEOTIDE SEQUENCE [LARGE SCALE GENOMIC DNA]</scope>
    <source>
        <strain evidence="3 4">PLY_AMNH</strain>
    </source>
</reference>
<gene>
    <name evidence="3" type="ORF">CYMTET_44470</name>
</gene>
<feature type="compositionally biased region" description="Basic and acidic residues" evidence="2">
    <location>
        <begin position="31"/>
        <end position="44"/>
    </location>
</feature>
<accession>A0AAE0F0M8</accession>
<evidence type="ECO:0000313" key="3">
    <source>
        <dbReference type="EMBL" id="KAK3245980.1"/>
    </source>
</evidence>
<dbReference type="EMBL" id="LGRX02030212">
    <property type="protein sequence ID" value="KAK3245980.1"/>
    <property type="molecule type" value="Genomic_DNA"/>
</dbReference>
<feature type="compositionally biased region" description="Polar residues" evidence="2">
    <location>
        <begin position="412"/>
        <end position="423"/>
    </location>
</feature>
<feature type="region of interest" description="Disordered" evidence="2">
    <location>
        <begin position="130"/>
        <end position="151"/>
    </location>
</feature>
<feature type="region of interest" description="Disordered" evidence="2">
    <location>
        <begin position="402"/>
        <end position="423"/>
    </location>
</feature>
<feature type="region of interest" description="Disordered" evidence="2">
    <location>
        <begin position="279"/>
        <end position="335"/>
    </location>
</feature>
<evidence type="ECO:0000313" key="4">
    <source>
        <dbReference type="Proteomes" id="UP001190700"/>
    </source>
</evidence>
<evidence type="ECO:0000256" key="1">
    <source>
        <dbReference type="SAM" id="Coils"/>
    </source>
</evidence>
<feature type="compositionally biased region" description="Polar residues" evidence="2">
    <location>
        <begin position="323"/>
        <end position="335"/>
    </location>
</feature>
<keyword evidence="1" id="KW-0175">Coiled coil</keyword>
<proteinExistence type="predicted"/>